<feature type="region of interest" description="Disordered" evidence="1">
    <location>
        <begin position="215"/>
        <end position="262"/>
    </location>
</feature>
<sequence length="464" mass="50990">MATTPPSTLAVYTPPTPLHGAKYDEHCPKPTRKATRNSSSRTQRAIETPPPNPVNSQHISASLDPKKPNTLRPAPHTYSPPSSTHTSPRKKSLRGPFSYHNKDASAMDGAGPSSGAPSLDLFHNPDKNPTLQQPSLHPAANMLPTPAKTPRKKPVQPAAVQAAARVLFPSRPDTVEDAMPNPRKRRNKRHVGFSLYSSMEDDGDAGSENQIEIYTDSKDKVPELDPSEDNPFYDQHARTVASVEPRKTKASKKRKAEHSIDTSTEIEEAFNREEGMVYVFRGKKMYRKFPHDGLEYNDTNNRGDSERESSTIRPLTRSSIKPRLLFPTTQQIHERTVSTIDDEEAPTDIEDPQDHELTDPEDEKPITTPIKASVFSPATPPTTGHATRAVTKKAALDSPSGRPEPVQAVPYERRGKKVSPFDAWARTKAGMSGSEGKGKKREGEAMEKNEGVAGSKKVRGSGVV</sequence>
<proteinExistence type="predicted"/>
<feature type="compositionally biased region" description="Low complexity" evidence="1">
    <location>
        <begin position="75"/>
        <end position="86"/>
    </location>
</feature>
<feature type="compositionally biased region" description="Polar residues" evidence="1">
    <location>
        <begin position="36"/>
        <end position="45"/>
    </location>
</feature>
<evidence type="ECO:0000313" key="2">
    <source>
        <dbReference type="EMBL" id="KAF6225786.1"/>
    </source>
</evidence>
<dbReference type="Proteomes" id="UP000593566">
    <property type="component" value="Unassembled WGS sequence"/>
</dbReference>
<evidence type="ECO:0000313" key="3">
    <source>
        <dbReference type="Proteomes" id="UP000593566"/>
    </source>
</evidence>
<name>A0A8H6FF36_9LECA</name>
<feature type="compositionally biased region" description="Basic and acidic residues" evidence="1">
    <location>
        <begin position="441"/>
        <end position="450"/>
    </location>
</feature>
<feature type="region of interest" description="Disordered" evidence="1">
    <location>
        <begin position="290"/>
        <end position="464"/>
    </location>
</feature>
<organism evidence="2 3">
    <name type="scientific">Letharia lupina</name>
    <dbReference type="NCBI Taxonomy" id="560253"/>
    <lineage>
        <taxon>Eukaryota</taxon>
        <taxon>Fungi</taxon>
        <taxon>Dikarya</taxon>
        <taxon>Ascomycota</taxon>
        <taxon>Pezizomycotina</taxon>
        <taxon>Lecanoromycetes</taxon>
        <taxon>OSLEUM clade</taxon>
        <taxon>Lecanoromycetidae</taxon>
        <taxon>Lecanorales</taxon>
        <taxon>Lecanorineae</taxon>
        <taxon>Parmeliaceae</taxon>
        <taxon>Letharia</taxon>
    </lineage>
</organism>
<keyword evidence="3" id="KW-1185">Reference proteome</keyword>
<gene>
    <name evidence="2" type="ORF">HO133_009788</name>
</gene>
<comment type="caution">
    <text evidence="2">The sequence shown here is derived from an EMBL/GenBank/DDBJ whole genome shotgun (WGS) entry which is preliminary data.</text>
</comment>
<protein>
    <submittedName>
        <fullName evidence="2">Uncharacterized protein</fullName>
    </submittedName>
</protein>
<feature type="compositionally biased region" description="Acidic residues" evidence="1">
    <location>
        <begin position="340"/>
        <end position="351"/>
    </location>
</feature>
<feature type="compositionally biased region" description="Basic and acidic residues" evidence="1">
    <location>
        <begin position="301"/>
        <end position="310"/>
    </location>
</feature>
<dbReference type="AlphaFoldDB" id="A0A8H6FF36"/>
<accession>A0A8H6FF36</accession>
<feature type="region of interest" description="Disordered" evidence="1">
    <location>
        <begin position="1"/>
        <end position="191"/>
    </location>
</feature>
<dbReference type="GeneID" id="59338183"/>
<feature type="compositionally biased region" description="Low complexity" evidence="1">
    <location>
        <begin position="155"/>
        <end position="164"/>
    </location>
</feature>
<dbReference type="EMBL" id="JACCJB010000007">
    <property type="protein sequence ID" value="KAF6225786.1"/>
    <property type="molecule type" value="Genomic_DNA"/>
</dbReference>
<evidence type="ECO:0000256" key="1">
    <source>
        <dbReference type="SAM" id="MobiDB-lite"/>
    </source>
</evidence>
<reference evidence="2 3" key="1">
    <citation type="journal article" date="2020" name="Genomics">
        <title>Complete, high-quality genomes from long-read metagenomic sequencing of two wolf lichen thalli reveals enigmatic genome architecture.</title>
        <authorList>
            <person name="McKenzie S.K."/>
            <person name="Walston R.F."/>
            <person name="Allen J.L."/>
        </authorList>
    </citation>
    <scope>NUCLEOTIDE SEQUENCE [LARGE SCALE GENOMIC DNA]</scope>
    <source>
        <strain evidence="2">WasteWater1</strain>
    </source>
</reference>
<dbReference type="RefSeq" id="XP_037154495.1">
    <property type="nucleotide sequence ID" value="XM_037300647.1"/>
</dbReference>
<feature type="compositionally biased region" description="Basic residues" evidence="1">
    <location>
        <begin position="182"/>
        <end position="191"/>
    </location>
</feature>